<accession>A0A0R0GEU4</accession>
<proteinExistence type="predicted"/>
<reference evidence="1 2" key="1">
    <citation type="journal article" date="2010" name="Nature">
        <title>Genome sequence of the palaeopolyploid soybean.</title>
        <authorList>
            <person name="Schmutz J."/>
            <person name="Cannon S.B."/>
            <person name="Schlueter J."/>
            <person name="Ma J."/>
            <person name="Mitros T."/>
            <person name="Nelson W."/>
            <person name="Hyten D.L."/>
            <person name="Song Q."/>
            <person name="Thelen J.J."/>
            <person name="Cheng J."/>
            <person name="Xu D."/>
            <person name="Hellsten U."/>
            <person name="May G.D."/>
            <person name="Yu Y."/>
            <person name="Sakurai T."/>
            <person name="Umezawa T."/>
            <person name="Bhattacharyya M.K."/>
            <person name="Sandhu D."/>
            <person name="Valliyodan B."/>
            <person name="Lindquist E."/>
            <person name="Peto M."/>
            <person name="Grant D."/>
            <person name="Shu S."/>
            <person name="Goodstein D."/>
            <person name="Barry K."/>
            <person name="Futrell-Griggs M."/>
            <person name="Abernathy B."/>
            <person name="Du J."/>
            <person name="Tian Z."/>
            <person name="Zhu L."/>
            <person name="Gill N."/>
            <person name="Joshi T."/>
            <person name="Libault M."/>
            <person name="Sethuraman A."/>
            <person name="Zhang X.-C."/>
            <person name="Shinozaki K."/>
            <person name="Nguyen H.T."/>
            <person name="Wing R.A."/>
            <person name="Cregan P."/>
            <person name="Specht J."/>
            <person name="Grimwood J."/>
            <person name="Rokhsar D."/>
            <person name="Stacey G."/>
            <person name="Shoemaker R.C."/>
            <person name="Jackson S.A."/>
        </authorList>
    </citation>
    <scope>NUCLEOTIDE SEQUENCE [LARGE SCALE GENOMIC DNA]</scope>
    <source>
        <strain evidence="2">cv. Williams 82</strain>
        <tissue evidence="1">Callus</tissue>
    </source>
</reference>
<keyword evidence="3" id="KW-1185">Reference proteome</keyword>
<dbReference type="InParanoid" id="A0A0R0GEU4"/>
<organism evidence="1">
    <name type="scientific">Glycine max</name>
    <name type="common">Soybean</name>
    <name type="synonym">Glycine hispida</name>
    <dbReference type="NCBI Taxonomy" id="3847"/>
    <lineage>
        <taxon>Eukaryota</taxon>
        <taxon>Viridiplantae</taxon>
        <taxon>Streptophyta</taxon>
        <taxon>Embryophyta</taxon>
        <taxon>Tracheophyta</taxon>
        <taxon>Spermatophyta</taxon>
        <taxon>Magnoliopsida</taxon>
        <taxon>eudicotyledons</taxon>
        <taxon>Gunneridae</taxon>
        <taxon>Pentapetalae</taxon>
        <taxon>rosids</taxon>
        <taxon>fabids</taxon>
        <taxon>Fabales</taxon>
        <taxon>Fabaceae</taxon>
        <taxon>Papilionoideae</taxon>
        <taxon>50 kb inversion clade</taxon>
        <taxon>NPAAA clade</taxon>
        <taxon>indigoferoid/millettioid clade</taxon>
        <taxon>Phaseoleae</taxon>
        <taxon>Glycine</taxon>
        <taxon>Glycine subgen. Soja</taxon>
    </lineage>
</organism>
<dbReference type="AlphaFoldDB" id="A0A0R0GEU4"/>
<dbReference type="InterPro" id="IPR037064">
    <property type="entry name" value="Formiminotransferase_N_sf"/>
</dbReference>
<gene>
    <name evidence="1" type="ORF">GLYMA_14G169900</name>
</gene>
<reference evidence="1" key="3">
    <citation type="submission" date="2018-07" db="EMBL/GenBank/DDBJ databases">
        <title>WGS assembly of Glycine max.</title>
        <authorList>
            <person name="Schmutz J."/>
            <person name="Cannon S."/>
            <person name="Schlueter J."/>
            <person name="Ma J."/>
            <person name="Mitros T."/>
            <person name="Nelson W."/>
            <person name="Hyten D."/>
            <person name="Song Q."/>
            <person name="Thelen J."/>
            <person name="Cheng J."/>
            <person name="Xu D."/>
            <person name="Hellsten U."/>
            <person name="May G."/>
            <person name="Yu Y."/>
            <person name="Sakurai T."/>
            <person name="Umezawa T."/>
            <person name="Bhattacharyya M."/>
            <person name="Sandhu D."/>
            <person name="Valliyodan B."/>
            <person name="Lindquist E."/>
            <person name="Peto M."/>
            <person name="Grant D."/>
            <person name="Shu S."/>
            <person name="Goodstein D."/>
            <person name="Barry K."/>
            <person name="Futrell-Griggs M."/>
            <person name="Abernathy B."/>
            <person name="Du J."/>
            <person name="Tian Z."/>
            <person name="Zhu L."/>
            <person name="Gill N."/>
            <person name="Joshi T."/>
            <person name="Libault M."/>
            <person name="Sethuraman A."/>
            <person name="Zhang X."/>
            <person name="Shinozaki K."/>
            <person name="Nguyen H."/>
            <person name="Wing R."/>
            <person name="Cregan P."/>
            <person name="Specht J."/>
            <person name="Grimwood J."/>
            <person name="Rokhsar D."/>
            <person name="Stacey G."/>
            <person name="Shoemaker R."/>
            <person name="Jackson S."/>
        </authorList>
    </citation>
    <scope>NUCLEOTIDE SEQUENCE</scope>
    <source>
        <tissue evidence="1">Callus</tissue>
    </source>
</reference>
<dbReference type="PANTHER" id="PTHR47999">
    <property type="entry name" value="TRANSCRIPTION FACTOR MYB8-RELATED-RELATED"/>
    <property type="match status" value="1"/>
</dbReference>
<dbReference type="STRING" id="3847.A0A0R0GEU4"/>
<dbReference type="InterPro" id="IPR009057">
    <property type="entry name" value="Homeodomain-like_sf"/>
</dbReference>
<dbReference type="PANTHER" id="PTHR47999:SF2">
    <property type="entry name" value="PROTEIN ODORANT1-LIKE"/>
    <property type="match status" value="1"/>
</dbReference>
<dbReference type="EMBL" id="CM000847">
    <property type="protein sequence ID" value="KRH16679.1"/>
    <property type="molecule type" value="Genomic_DNA"/>
</dbReference>
<sequence>MDHICFHPLLDASLDHAANAARCLATNMGSTLQASGMGRQPCCDKLGMKKGQWTAGEDKKLINFILTNGKCCWRAFSIACWASALW</sequence>
<reference evidence="2" key="2">
    <citation type="submission" date="2018-02" db="UniProtKB">
        <authorList>
            <consortium name="EnsemblPlants"/>
        </authorList>
    </citation>
    <scope>IDENTIFICATION</scope>
    <source>
        <strain evidence="2">Williams 82</strain>
    </source>
</reference>
<dbReference type="Gene3D" id="3.30.990.10">
    <property type="entry name" value="Formiminotransferase, N-terminal subdomain"/>
    <property type="match status" value="1"/>
</dbReference>
<dbReference type="Proteomes" id="UP000008827">
    <property type="component" value="Chromosome 14"/>
</dbReference>
<dbReference type="InterPro" id="IPR015495">
    <property type="entry name" value="Myb_TF_plants"/>
</dbReference>
<evidence type="ECO:0000313" key="3">
    <source>
        <dbReference type="Proteomes" id="UP000008827"/>
    </source>
</evidence>
<dbReference type="EnsemblPlants" id="KRH16679">
    <property type="protein sequence ID" value="KRH16679"/>
    <property type="gene ID" value="GLYMA_14G169900"/>
</dbReference>
<dbReference type="SUPFAM" id="SSF46689">
    <property type="entry name" value="Homeodomain-like"/>
    <property type="match status" value="1"/>
</dbReference>
<protein>
    <submittedName>
        <fullName evidence="1 2">Uncharacterized protein</fullName>
    </submittedName>
</protein>
<dbReference type="GO" id="GO:0016740">
    <property type="term" value="F:transferase activity"/>
    <property type="evidence" value="ECO:0007669"/>
    <property type="project" value="InterPro"/>
</dbReference>
<dbReference type="OrthoDB" id="1415554at2759"/>
<evidence type="ECO:0000313" key="1">
    <source>
        <dbReference type="EMBL" id="KRH16679.1"/>
    </source>
</evidence>
<name>A0A0R0GEU4_SOYBN</name>
<dbReference type="GO" id="GO:0005542">
    <property type="term" value="F:folic acid binding"/>
    <property type="evidence" value="ECO:0007669"/>
    <property type="project" value="InterPro"/>
</dbReference>
<dbReference type="Gramene" id="KRH16679">
    <property type="protein sequence ID" value="KRH16679"/>
    <property type="gene ID" value="GLYMA_14G169900"/>
</dbReference>
<evidence type="ECO:0000313" key="2">
    <source>
        <dbReference type="EnsemblPlants" id="KRH16679"/>
    </source>
</evidence>